<dbReference type="InterPro" id="IPR013435">
    <property type="entry name" value="Mobile_mystery_prot_A"/>
</dbReference>
<evidence type="ECO:0000313" key="2">
    <source>
        <dbReference type="EMBL" id="TFV37869.1"/>
    </source>
</evidence>
<accession>A0A4Y9L4U2</accession>
<reference evidence="2 3" key="1">
    <citation type="submission" date="2019-03" db="EMBL/GenBank/DDBJ databases">
        <title>Bradyrhizobium diversity isolated from nodules of Chamaecrista fasciculata.</title>
        <authorList>
            <person name="Klepa M.S."/>
            <person name="Urquiaga M.O."/>
            <person name="Hungria M."/>
            <person name="Delamuta J.R."/>
        </authorList>
    </citation>
    <scope>NUCLEOTIDE SEQUENCE [LARGE SCALE GENOMIC DNA]</scope>
    <source>
        <strain evidence="2 3">CNPSo 3448</strain>
    </source>
</reference>
<comment type="caution">
    <text evidence="2">The sequence shown here is derived from an EMBL/GenBank/DDBJ whole genome shotgun (WGS) entry which is preliminary data.</text>
</comment>
<dbReference type="SUPFAM" id="SSF47413">
    <property type="entry name" value="lambda repressor-like DNA-binding domains"/>
    <property type="match status" value="1"/>
</dbReference>
<dbReference type="CDD" id="cd00093">
    <property type="entry name" value="HTH_XRE"/>
    <property type="match status" value="1"/>
</dbReference>
<dbReference type="InterPro" id="IPR010982">
    <property type="entry name" value="Lambda_DNA-bd_dom_sf"/>
</dbReference>
<dbReference type="SMART" id="SM00530">
    <property type="entry name" value="HTH_XRE"/>
    <property type="match status" value="1"/>
</dbReference>
<proteinExistence type="predicted"/>
<organism evidence="2 3">
    <name type="scientific">Bradyrhizobium niftali</name>
    <dbReference type="NCBI Taxonomy" id="2560055"/>
    <lineage>
        <taxon>Bacteria</taxon>
        <taxon>Pseudomonadati</taxon>
        <taxon>Pseudomonadota</taxon>
        <taxon>Alphaproteobacteria</taxon>
        <taxon>Hyphomicrobiales</taxon>
        <taxon>Nitrobacteraceae</taxon>
        <taxon>Bradyrhizobium</taxon>
    </lineage>
</organism>
<dbReference type="PROSITE" id="PS50943">
    <property type="entry name" value="HTH_CROC1"/>
    <property type="match status" value="1"/>
</dbReference>
<evidence type="ECO:0000313" key="3">
    <source>
        <dbReference type="Proteomes" id="UP000297966"/>
    </source>
</evidence>
<dbReference type="AlphaFoldDB" id="A0A4Y9L4U2"/>
<dbReference type="Gene3D" id="1.10.260.40">
    <property type="entry name" value="lambda repressor-like DNA-binding domains"/>
    <property type="match status" value="1"/>
</dbReference>
<dbReference type="EMBL" id="SPQT01000047">
    <property type="protein sequence ID" value="TFV37869.1"/>
    <property type="molecule type" value="Genomic_DNA"/>
</dbReference>
<dbReference type="GO" id="GO:0003677">
    <property type="term" value="F:DNA binding"/>
    <property type="evidence" value="ECO:0007669"/>
    <property type="project" value="InterPro"/>
</dbReference>
<sequence length="153" mass="17172">MKSDTRKRARERLDERLAPLKPAERFRAPPKGWVRAIRDALGMSGVQFARRLRVQPPSVAALEASEESGAIQLNTLRRAAEALDCTVVYALVPNDSLEGAVRARARKIALRDLGRVAHTMKLEAQGTPDSSSDERVEAYIRDKLKERDLWNEP</sequence>
<evidence type="ECO:0000259" key="1">
    <source>
        <dbReference type="PROSITE" id="PS50943"/>
    </source>
</evidence>
<dbReference type="NCBIfam" id="TIGR02612">
    <property type="entry name" value="mob_myst_A"/>
    <property type="match status" value="1"/>
</dbReference>
<protein>
    <submittedName>
        <fullName evidence="2">Mobile mystery protein A</fullName>
    </submittedName>
</protein>
<keyword evidence="3" id="KW-1185">Reference proteome</keyword>
<dbReference type="OrthoDB" id="9785949at2"/>
<feature type="domain" description="HTH cro/C1-type" evidence="1">
    <location>
        <begin position="34"/>
        <end position="90"/>
    </location>
</feature>
<dbReference type="RefSeq" id="WP_135179284.1">
    <property type="nucleotide sequence ID" value="NZ_JBIYER010000001.1"/>
</dbReference>
<dbReference type="Proteomes" id="UP000297966">
    <property type="component" value="Unassembled WGS sequence"/>
</dbReference>
<gene>
    <name evidence="2" type="ORF">E4K65_43245</name>
</gene>
<dbReference type="Pfam" id="PF01381">
    <property type="entry name" value="HTH_3"/>
    <property type="match status" value="1"/>
</dbReference>
<name>A0A4Y9L4U2_9BRAD</name>
<dbReference type="InterPro" id="IPR001387">
    <property type="entry name" value="Cro/C1-type_HTH"/>
</dbReference>